<reference evidence="2" key="1">
    <citation type="submission" date="2023-06" db="EMBL/GenBank/DDBJ databases">
        <title>Survivors Of The Sea: Transcriptome response of Skeletonema marinoi to long-term dormancy.</title>
        <authorList>
            <person name="Pinder M.I.M."/>
            <person name="Kourtchenko O."/>
            <person name="Robertson E.K."/>
            <person name="Larsson T."/>
            <person name="Maumus F."/>
            <person name="Osuna-Cruz C.M."/>
            <person name="Vancaester E."/>
            <person name="Stenow R."/>
            <person name="Vandepoele K."/>
            <person name="Ploug H."/>
            <person name="Bruchert V."/>
            <person name="Godhe A."/>
            <person name="Topel M."/>
        </authorList>
    </citation>
    <scope>NUCLEOTIDE SEQUENCE</scope>
    <source>
        <strain evidence="2">R05AC</strain>
    </source>
</reference>
<organism evidence="2 3">
    <name type="scientific">Skeletonema marinoi</name>
    <dbReference type="NCBI Taxonomy" id="267567"/>
    <lineage>
        <taxon>Eukaryota</taxon>
        <taxon>Sar</taxon>
        <taxon>Stramenopiles</taxon>
        <taxon>Ochrophyta</taxon>
        <taxon>Bacillariophyta</taxon>
        <taxon>Coscinodiscophyceae</taxon>
        <taxon>Thalassiosirophycidae</taxon>
        <taxon>Thalassiosirales</taxon>
        <taxon>Skeletonemataceae</taxon>
        <taxon>Skeletonema</taxon>
        <taxon>Skeletonema marinoi-dohrnii complex</taxon>
    </lineage>
</organism>
<keyword evidence="3" id="KW-1185">Reference proteome</keyword>
<evidence type="ECO:0000256" key="1">
    <source>
        <dbReference type="SAM" id="MobiDB-lite"/>
    </source>
</evidence>
<accession>A0AAD9DKT7</accession>
<evidence type="ECO:0000313" key="2">
    <source>
        <dbReference type="EMBL" id="KAK1749053.1"/>
    </source>
</evidence>
<feature type="compositionally biased region" description="Basic residues" evidence="1">
    <location>
        <begin position="27"/>
        <end position="43"/>
    </location>
</feature>
<name>A0AAD9DKT7_9STRA</name>
<feature type="compositionally biased region" description="Acidic residues" evidence="1">
    <location>
        <begin position="154"/>
        <end position="171"/>
    </location>
</feature>
<proteinExistence type="predicted"/>
<sequence length="295" mass="32511">MKEENNSTDGAIDAINALSTLESRWKVPQKKKKTKRKRKRKKGNNPSNCAQINIDADKMHNVWIDVEDVVKIINPSGSVKQEKIEISGKTAEGANAKDFPPLKSETKEEEEKTKSTSTGDTERDLNAMDTSELKSYADVLSKALGGGSNNPSSNEDDSEMDISEEEEESSDDTPGPETVDRSSPDDIVSEETATDQSAAAKDKADEEDAKREKEKRALKLAELKAKAKLANAKLRMALQRKAMGNTPKDAKASVAALPVVVVPRLIMPRRIKQRGLGIHRHQMCRHFATFPPYGI</sequence>
<dbReference type="AlphaFoldDB" id="A0AAD9DKT7"/>
<feature type="region of interest" description="Disordered" evidence="1">
    <location>
        <begin position="76"/>
        <end position="213"/>
    </location>
</feature>
<evidence type="ECO:0000313" key="3">
    <source>
        <dbReference type="Proteomes" id="UP001224775"/>
    </source>
</evidence>
<feature type="compositionally biased region" description="Basic and acidic residues" evidence="1">
    <location>
        <begin position="200"/>
        <end position="213"/>
    </location>
</feature>
<feature type="compositionally biased region" description="Basic and acidic residues" evidence="1">
    <location>
        <begin position="104"/>
        <end position="126"/>
    </location>
</feature>
<gene>
    <name evidence="2" type="ORF">QTG54_000992</name>
</gene>
<protein>
    <submittedName>
        <fullName evidence="2">Uncharacterized protein</fullName>
    </submittedName>
</protein>
<dbReference type="Proteomes" id="UP001224775">
    <property type="component" value="Unassembled WGS sequence"/>
</dbReference>
<dbReference type="EMBL" id="JATAAI010000001">
    <property type="protein sequence ID" value="KAK1749053.1"/>
    <property type="molecule type" value="Genomic_DNA"/>
</dbReference>
<feature type="region of interest" description="Disordered" evidence="1">
    <location>
        <begin position="23"/>
        <end position="53"/>
    </location>
</feature>
<comment type="caution">
    <text evidence="2">The sequence shown here is derived from an EMBL/GenBank/DDBJ whole genome shotgun (WGS) entry which is preliminary data.</text>
</comment>